<feature type="domain" description="DUF7730" evidence="1">
    <location>
        <begin position="24"/>
        <end position="185"/>
    </location>
</feature>
<proteinExistence type="predicted"/>
<accession>A0A4U0XSF9</accession>
<name>A0A4U0XSF9_9PEZI</name>
<dbReference type="InterPro" id="IPR056632">
    <property type="entry name" value="DUF7730"/>
</dbReference>
<dbReference type="PANTHER" id="PTHR38790">
    <property type="entry name" value="2EXR DOMAIN-CONTAINING PROTEIN-RELATED"/>
    <property type="match status" value="1"/>
</dbReference>
<organism evidence="2 3">
    <name type="scientific">Cryomyces minteri</name>
    <dbReference type="NCBI Taxonomy" id="331657"/>
    <lineage>
        <taxon>Eukaryota</taxon>
        <taxon>Fungi</taxon>
        <taxon>Dikarya</taxon>
        <taxon>Ascomycota</taxon>
        <taxon>Pezizomycotina</taxon>
        <taxon>Dothideomycetes</taxon>
        <taxon>Dothideomycetes incertae sedis</taxon>
        <taxon>Cryomyces</taxon>
    </lineage>
</organism>
<dbReference type="PANTHER" id="PTHR38790:SF8">
    <property type="entry name" value="F-BOX DOMAIN-CONTAINING PROTEIN"/>
    <property type="match status" value="1"/>
</dbReference>
<keyword evidence="3" id="KW-1185">Reference proteome</keyword>
<dbReference type="Pfam" id="PF24864">
    <property type="entry name" value="DUF7730"/>
    <property type="match status" value="1"/>
</dbReference>
<dbReference type="Proteomes" id="UP000308768">
    <property type="component" value="Unassembled WGS sequence"/>
</dbReference>
<dbReference type="OrthoDB" id="4757095at2759"/>
<evidence type="ECO:0000313" key="3">
    <source>
        <dbReference type="Proteomes" id="UP000308768"/>
    </source>
</evidence>
<dbReference type="EMBL" id="NAJN01000137">
    <property type="protein sequence ID" value="TKA78568.1"/>
    <property type="molecule type" value="Genomic_DNA"/>
</dbReference>
<dbReference type="AlphaFoldDB" id="A0A4U0XSF9"/>
<evidence type="ECO:0000313" key="2">
    <source>
        <dbReference type="EMBL" id="TKA78568.1"/>
    </source>
</evidence>
<protein>
    <recommendedName>
        <fullName evidence="1">DUF7730 domain-containing protein</fullName>
    </recommendedName>
</protein>
<sequence length="297" mass="34535">MLKETSKTWTLQRRATTPTKKGKRCCFLEIPSEIRNQIYDEVFTKTTIIMAPKNANVRGSTALTCDRKLGRYRRVQGLATHWPRSLSAIILTCHQICDEASYYLYRNSVFSFYTIRGLTNFIQVIQPRNLASIIQLRLDQFSYGEPRAMKDRIWKMRHDNAWHSACEMVVASLPRLEVLELRLFLSETPLRFDLKQPWVAPLLQFASLQNLKSVKVALTSQFSLKGGHQLLPSRRSSRRENELKAHICAKLHHEFAEVIKRKILGWDDARALQAYDAVFEGSLVWFRCWFNDPASAW</sequence>
<evidence type="ECO:0000259" key="1">
    <source>
        <dbReference type="Pfam" id="PF24864"/>
    </source>
</evidence>
<gene>
    <name evidence="2" type="ORF">B0A49_01778</name>
</gene>
<comment type="caution">
    <text evidence="2">The sequence shown here is derived from an EMBL/GenBank/DDBJ whole genome shotgun (WGS) entry which is preliminary data.</text>
</comment>
<dbReference type="STRING" id="331657.A0A4U0XSF9"/>
<reference evidence="2 3" key="1">
    <citation type="submission" date="2017-03" db="EMBL/GenBank/DDBJ databases">
        <title>Genomes of endolithic fungi from Antarctica.</title>
        <authorList>
            <person name="Coleine C."/>
            <person name="Masonjones S."/>
            <person name="Stajich J.E."/>
        </authorList>
    </citation>
    <scope>NUCLEOTIDE SEQUENCE [LARGE SCALE GENOMIC DNA]</scope>
    <source>
        <strain evidence="2 3">CCFEE 5187</strain>
    </source>
</reference>